<keyword evidence="7 11" id="KW-1133">Transmembrane helix</keyword>
<evidence type="ECO:0000256" key="3">
    <source>
        <dbReference type="ARBA" id="ARBA00022475"/>
    </source>
</evidence>
<feature type="region of interest" description="Disordered" evidence="10">
    <location>
        <begin position="273"/>
        <end position="313"/>
    </location>
</feature>
<feature type="compositionally biased region" description="Low complexity" evidence="10">
    <location>
        <begin position="300"/>
        <end position="311"/>
    </location>
</feature>
<dbReference type="PANTHER" id="PTHR11984:SF3">
    <property type="entry name" value="GAP JUNCTION DELTA-4 PROTEIN"/>
    <property type="match status" value="1"/>
</dbReference>
<feature type="transmembrane region" description="Helical" evidence="11">
    <location>
        <begin position="135"/>
        <end position="156"/>
    </location>
</feature>
<evidence type="ECO:0000313" key="14">
    <source>
        <dbReference type="EMBL" id="KAG8573508.1"/>
    </source>
</evidence>
<evidence type="ECO:0000256" key="8">
    <source>
        <dbReference type="ARBA" id="ARBA00023136"/>
    </source>
</evidence>
<keyword evidence="3" id="KW-1003">Cell membrane</keyword>
<dbReference type="PRINTS" id="PR00206">
    <property type="entry name" value="CONNEXIN"/>
</dbReference>
<keyword evidence="4 9" id="KW-0812">Transmembrane</keyword>
<dbReference type="AlphaFoldDB" id="A0AAV7BLN9"/>
<dbReference type="InterPro" id="IPR038359">
    <property type="entry name" value="Connexin_N_sf"/>
</dbReference>
<sequence>MEYFDSMGYLIITFNYNVTVIGKIWLTLMILLRMAMVVLAGYPLYQDEQERFICNTLQPGCSNVCYDIFSPMSHMRYWLVQTLMLFLPYALFSVHVFHKVMTYMATSNDNCRKSNSSTYHGVGLQMEILDFSGPYLVHLVLKILLELGFGVGQYFLFGILVPSRFSCSQTPCTSNVDCYISRPTEKSLMMIFIWGTGVISLILNLVDLLCVCHRRSNSEKIKKQLLLLENDSLKGGCCSETPPHTKLAVTPDQMVIYPNCSSHNLEKAEEQIKGDSHSLPSFEGETASFQTESSRQDMGKSNINTNSNKTSPWQVNAISTGNNTFGKEHHLLTHRQAKAKKEKCSNPSLADVSQLDKNTGSTNKKLEWV</sequence>
<dbReference type="Proteomes" id="UP000824782">
    <property type="component" value="Unassembled WGS sequence"/>
</dbReference>
<dbReference type="Pfam" id="PF00029">
    <property type="entry name" value="Connexin"/>
    <property type="match status" value="1"/>
</dbReference>
<dbReference type="EMBL" id="WNYA01000005">
    <property type="protein sequence ID" value="KAG8573508.1"/>
    <property type="molecule type" value="Genomic_DNA"/>
</dbReference>
<dbReference type="GO" id="GO:0005922">
    <property type="term" value="C:connexin complex"/>
    <property type="evidence" value="ECO:0007669"/>
    <property type="project" value="InterPro"/>
</dbReference>
<evidence type="ECO:0000256" key="6">
    <source>
        <dbReference type="ARBA" id="ARBA00022949"/>
    </source>
</evidence>
<keyword evidence="6" id="KW-0965">Cell junction</keyword>
<organism evidence="14 15">
    <name type="scientific">Engystomops pustulosus</name>
    <name type="common">Tungara frog</name>
    <name type="synonym">Physalaemus pustulosus</name>
    <dbReference type="NCBI Taxonomy" id="76066"/>
    <lineage>
        <taxon>Eukaryota</taxon>
        <taxon>Metazoa</taxon>
        <taxon>Chordata</taxon>
        <taxon>Craniata</taxon>
        <taxon>Vertebrata</taxon>
        <taxon>Euteleostomi</taxon>
        <taxon>Amphibia</taxon>
        <taxon>Batrachia</taxon>
        <taxon>Anura</taxon>
        <taxon>Neobatrachia</taxon>
        <taxon>Hyloidea</taxon>
        <taxon>Leptodactylidae</taxon>
        <taxon>Leiuperinae</taxon>
        <taxon>Engystomops</taxon>
    </lineage>
</organism>
<feature type="domain" description="Connexin N-terminal" evidence="12">
    <location>
        <begin position="43"/>
        <end position="76"/>
    </location>
</feature>
<dbReference type="PROSITE" id="PS00407">
    <property type="entry name" value="CONNEXINS_1"/>
    <property type="match status" value="1"/>
</dbReference>
<comment type="subcellular location">
    <subcellularLocation>
        <location evidence="1">Cell junction</location>
        <location evidence="1">Gap junction</location>
    </subcellularLocation>
    <subcellularLocation>
        <location evidence="2 9">Cell membrane</location>
        <topology evidence="2 9">Multi-pass membrane protein</topology>
    </subcellularLocation>
</comment>
<evidence type="ECO:0000259" key="13">
    <source>
        <dbReference type="SMART" id="SM01089"/>
    </source>
</evidence>
<keyword evidence="5 9" id="KW-0303">Gap junction</keyword>
<comment type="function">
    <text evidence="9">One gap junction consists of a cluster of closely packed pairs of transmembrane channels, the connexons, through which materials of low MW diffuse from one cell to a neighboring cell.</text>
</comment>
<name>A0AAV7BLN9_ENGPU</name>
<dbReference type="InterPro" id="IPR019570">
    <property type="entry name" value="Connexin_CCC"/>
</dbReference>
<dbReference type="InterPro" id="IPR000500">
    <property type="entry name" value="Connexin"/>
</dbReference>
<protein>
    <recommendedName>
        <fullName evidence="9">Gap junction protein</fullName>
    </recommendedName>
</protein>
<dbReference type="GO" id="GO:0007267">
    <property type="term" value="P:cell-cell signaling"/>
    <property type="evidence" value="ECO:0007669"/>
    <property type="project" value="TreeGrafter"/>
</dbReference>
<feature type="region of interest" description="Disordered" evidence="10">
    <location>
        <begin position="336"/>
        <end position="369"/>
    </location>
</feature>
<dbReference type="InterPro" id="IPR017990">
    <property type="entry name" value="Connexin_CS"/>
</dbReference>
<evidence type="ECO:0000256" key="2">
    <source>
        <dbReference type="ARBA" id="ARBA00004651"/>
    </source>
</evidence>
<dbReference type="GO" id="GO:0005243">
    <property type="term" value="F:gap junction channel activity"/>
    <property type="evidence" value="ECO:0007669"/>
    <property type="project" value="TreeGrafter"/>
</dbReference>
<evidence type="ECO:0000256" key="4">
    <source>
        <dbReference type="ARBA" id="ARBA00022692"/>
    </source>
</evidence>
<comment type="similarity">
    <text evidence="9">Belongs to the connexin family.</text>
</comment>
<reference evidence="14" key="1">
    <citation type="thesis" date="2020" institute="ProQuest LLC" country="789 East Eisenhower Parkway, Ann Arbor, MI, USA">
        <title>Comparative Genomics and Chromosome Evolution.</title>
        <authorList>
            <person name="Mudd A.B."/>
        </authorList>
    </citation>
    <scope>NUCLEOTIDE SEQUENCE</scope>
    <source>
        <strain evidence="14">237g6f4</strain>
        <tissue evidence="14">Blood</tissue>
    </source>
</reference>
<gene>
    <name evidence="14" type="ORF">GDO81_012437</name>
</gene>
<dbReference type="InterPro" id="IPR013092">
    <property type="entry name" value="Connexin_N"/>
</dbReference>
<keyword evidence="15" id="KW-1185">Reference proteome</keyword>
<accession>A0AAV7BLN9</accession>
<evidence type="ECO:0000256" key="7">
    <source>
        <dbReference type="ARBA" id="ARBA00022989"/>
    </source>
</evidence>
<feature type="transmembrane region" description="Helical" evidence="11">
    <location>
        <begin position="191"/>
        <end position="212"/>
    </location>
</feature>
<feature type="transmembrane region" description="Helical" evidence="11">
    <location>
        <begin position="77"/>
        <end position="97"/>
    </location>
</feature>
<keyword evidence="8 11" id="KW-0472">Membrane</keyword>
<evidence type="ECO:0000256" key="1">
    <source>
        <dbReference type="ARBA" id="ARBA00004610"/>
    </source>
</evidence>
<evidence type="ECO:0000256" key="11">
    <source>
        <dbReference type="SAM" id="Phobius"/>
    </source>
</evidence>
<comment type="caution">
    <text evidence="14">The sequence shown here is derived from an EMBL/GenBank/DDBJ whole genome shotgun (WGS) entry which is preliminary data.</text>
</comment>
<dbReference type="Gene3D" id="1.20.1440.80">
    <property type="entry name" value="Gap junction channel protein cysteine-rich domain"/>
    <property type="match status" value="1"/>
</dbReference>
<evidence type="ECO:0000256" key="10">
    <source>
        <dbReference type="SAM" id="MobiDB-lite"/>
    </source>
</evidence>
<dbReference type="SMART" id="SM01089">
    <property type="entry name" value="Connexin_CCC"/>
    <property type="match status" value="1"/>
</dbReference>
<feature type="transmembrane region" description="Helical" evidence="11">
    <location>
        <begin position="20"/>
        <end position="42"/>
    </location>
</feature>
<evidence type="ECO:0000256" key="5">
    <source>
        <dbReference type="ARBA" id="ARBA00022868"/>
    </source>
</evidence>
<evidence type="ECO:0000256" key="9">
    <source>
        <dbReference type="RuleBase" id="RU000630"/>
    </source>
</evidence>
<dbReference type="PROSITE" id="PS00408">
    <property type="entry name" value="CONNEXINS_2"/>
    <property type="match status" value="1"/>
</dbReference>
<evidence type="ECO:0000259" key="12">
    <source>
        <dbReference type="SMART" id="SM00037"/>
    </source>
</evidence>
<dbReference type="SMART" id="SM00037">
    <property type="entry name" value="CNX"/>
    <property type="match status" value="1"/>
</dbReference>
<dbReference type="PANTHER" id="PTHR11984">
    <property type="entry name" value="CONNEXIN"/>
    <property type="match status" value="1"/>
</dbReference>
<comment type="subunit">
    <text evidence="9">A connexon is composed of a hexamer of connexins.</text>
</comment>
<feature type="domain" description="Connexin cysteine-rich" evidence="13">
    <location>
        <begin position="145"/>
        <end position="211"/>
    </location>
</feature>
<evidence type="ECO:0000313" key="15">
    <source>
        <dbReference type="Proteomes" id="UP000824782"/>
    </source>
</evidence>
<proteinExistence type="inferred from homology"/>